<accession>A0A0J7XYP5</accession>
<keyword evidence="2" id="KW-1185">Reference proteome</keyword>
<name>A0A0J7XYP5_9SPHN</name>
<proteinExistence type="predicted"/>
<evidence type="ECO:0000313" key="2">
    <source>
        <dbReference type="Proteomes" id="UP000052268"/>
    </source>
</evidence>
<dbReference type="PATRIC" id="fig|1114963.3.peg.1956"/>
<dbReference type="EMBL" id="JACU01000004">
    <property type="protein sequence ID" value="KMS56664.1"/>
    <property type="molecule type" value="Genomic_DNA"/>
</dbReference>
<organism evidence="1 2">
    <name type="scientific">Novosphingobium barchaimii LL02</name>
    <dbReference type="NCBI Taxonomy" id="1114963"/>
    <lineage>
        <taxon>Bacteria</taxon>
        <taxon>Pseudomonadati</taxon>
        <taxon>Pseudomonadota</taxon>
        <taxon>Alphaproteobacteria</taxon>
        <taxon>Sphingomonadales</taxon>
        <taxon>Sphingomonadaceae</taxon>
        <taxon>Novosphingobium</taxon>
    </lineage>
</organism>
<sequence length="81" mass="9082">MCSRSSDPDSEWPDMMNGIMGSRIVSVVTPHETLDTTVWSCSPSSEEDHDDSYRLCHVRSADAATQKARSESWLVFMNSLN</sequence>
<protein>
    <submittedName>
        <fullName evidence="1">Uncharacterized protein</fullName>
    </submittedName>
</protein>
<evidence type="ECO:0000313" key="1">
    <source>
        <dbReference type="EMBL" id="KMS56664.1"/>
    </source>
</evidence>
<reference evidence="1 2" key="1">
    <citation type="journal article" date="2015" name="G3 (Bethesda)">
        <title>Insights into Ongoing Evolution of the Hexachlorocyclohexane Catabolic Pathway from Comparative Genomics of Ten Sphingomonadaceae Strains.</title>
        <authorList>
            <person name="Pearce S.L."/>
            <person name="Oakeshott J.G."/>
            <person name="Pandey G."/>
        </authorList>
    </citation>
    <scope>NUCLEOTIDE SEQUENCE [LARGE SCALE GENOMIC DNA]</scope>
    <source>
        <strain evidence="1 2">LL02</strain>
    </source>
</reference>
<comment type="caution">
    <text evidence="1">The sequence shown here is derived from an EMBL/GenBank/DDBJ whole genome shotgun (WGS) entry which is preliminary data.</text>
</comment>
<gene>
    <name evidence="1" type="ORF">V474_15645</name>
</gene>
<dbReference type="Proteomes" id="UP000052268">
    <property type="component" value="Unassembled WGS sequence"/>
</dbReference>
<dbReference type="AlphaFoldDB" id="A0A0J7XYP5"/>